<reference evidence="6" key="1">
    <citation type="submission" date="2013-08" db="EMBL/GenBank/DDBJ databases">
        <authorList>
            <person name="Mendez C."/>
            <person name="Richter M."/>
            <person name="Ferrer M."/>
            <person name="Sanchez J."/>
        </authorList>
    </citation>
    <scope>NUCLEOTIDE SEQUENCE</scope>
</reference>
<keyword evidence="6" id="KW-0378">Hydrolase</keyword>
<name>T1C366_9ZZZZ</name>
<evidence type="ECO:0000256" key="2">
    <source>
        <dbReference type="ARBA" id="ARBA00013093"/>
    </source>
</evidence>
<organism evidence="6">
    <name type="scientific">mine drainage metagenome</name>
    <dbReference type="NCBI Taxonomy" id="410659"/>
    <lineage>
        <taxon>unclassified sequences</taxon>
        <taxon>metagenomes</taxon>
        <taxon>ecological metagenomes</taxon>
    </lineage>
</organism>
<dbReference type="Gene3D" id="3.30.540.10">
    <property type="entry name" value="Fructose-1,6-Bisphosphatase, subunit A, domain 1"/>
    <property type="match status" value="1"/>
</dbReference>
<sequence>MEIIFESKGLSPELKQKLVPIISAMTRGGKIMASLISRGPLLGITGSAGKENIQGEEVQTLDRIGQDTFCQVLGETKKVRELLSEEEPLPTFFPESDPDGLLVAMDPLDGSSNISVNASIGSIFAIFRRSSPSEKEDLFGGDGRELVAGAYILYSAST</sequence>
<comment type="caution">
    <text evidence="6">The sequence shown here is derived from an EMBL/GenBank/DDBJ whole genome shotgun (WGS) entry which is preliminary data.</text>
</comment>
<dbReference type="Pfam" id="PF00316">
    <property type="entry name" value="FBPase"/>
    <property type="match status" value="1"/>
</dbReference>
<feature type="non-terminal residue" evidence="6">
    <location>
        <position position="158"/>
    </location>
</feature>
<dbReference type="GO" id="GO:0005986">
    <property type="term" value="P:sucrose biosynthetic process"/>
    <property type="evidence" value="ECO:0007669"/>
    <property type="project" value="TreeGrafter"/>
</dbReference>
<proteinExistence type="predicted"/>
<comment type="catalytic activity">
    <reaction evidence="1">
        <text>beta-D-fructose 1,6-bisphosphate + H2O = beta-D-fructose 6-phosphate + phosphate</text>
        <dbReference type="Rhea" id="RHEA:11064"/>
        <dbReference type="ChEBI" id="CHEBI:15377"/>
        <dbReference type="ChEBI" id="CHEBI:32966"/>
        <dbReference type="ChEBI" id="CHEBI:43474"/>
        <dbReference type="ChEBI" id="CHEBI:57634"/>
        <dbReference type="EC" id="3.1.3.11"/>
    </reaction>
</comment>
<dbReference type="PRINTS" id="PR00115">
    <property type="entry name" value="F16BPHPHTASE"/>
</dbReference>
<dbReference type="InterPro" id="IPR000146">
    <property type="entry name" value="FBPase_class-1"/>
</dbReference>
<dbReference type="SUPFAM" id="SSF56655">
    <property type="entry name" value="Carbohydrate phosphatase"/>
    <property type="match status" value="1"/>
</dbReference>
<reference evidence="6" key="2">
    <citation type="journal article" date="2014" name="ISME J.">
        <title>Microbial stratification in low pH oxic and suboxic macroscopic growths along an acid mine drainage.</title>
        <authorList>
            <person name="Mendez-Garcia C."/>
            <person name="Mesa V."/>
            <person name="Sprenger R.R."/>
            <person name="Richter M."/>
            <person name="Diez M.S."/>
            <person name="Solano J."/>
            <person name="Bargiela R."/>
            <person name="Golyshina O.V."/>
            <person name="Manteca A."/>
            <person name="Ramos J.L."/>
            <person name="Gallego J.R."/>
            <person name="Llorente I."/>
            <person name="Martins Dos Santos V.A."/>
            <person name="Jensen O.N."/>
            <person name="Pelaez A.I."/>
            <person name="Sanchez J."/>
            <person name="Ferrer M."/>
        </authorList>
    </citation>
    <scope>NUCLEOTIDE SEQUENCE</scope>
</reference>
<protein>
    <recommendedName>
        <fullName evidence="2">fructose-bisphosphatase</fullName>
        <ecNumber evidence="2">3.1.3.11</ecNumber>
    </recommendedName>
</protein>
<dbReference type="GO" id="GO:0006000">
    <property type="term" value="P:fructose metabolic process"/>
    <property type="evidence" value="ECO:0007669"/>
    <property type="project" value="TreeGrafter"/>
</dbReference>
<evidence type="ECO:0000256" key="1">
    <source>
        <dbReference type="ARBA" id="ARBA00001273"/>
    </source>
</evidence>
<dbReference type="GO" id="GO:0042132">
    <property type="term" value="F:fructose 1,6-bisphosphate 1-phosphatase activity"/>
    <property type="evidence" value="ECO:0007669"/>
    <property type="project" value="UniProtKB-EC"/>
</dbReference>
<comment type="pathway">
    <text evidence="4">Carbohydrate biosynthesis.</text>
</comment>
<evidence type="ECO:0000256" key="4">
    <source>
        <dbReference type="ARBA" id="ARBA00024331"/>
    </source>
</evidence>
<dbReference type="PANTHER" id="PTHR11556">
    <property type="entry name" value="FRUCTOSE-1,6-BISPHOSPHATASE-RELATED"/>
    <property type="match status" value="1"/>
</dbReference>
<evidence type="ECO:0000256" key="3">
    <source>
        <dbReference type="ARBA" id="ARBA00022490"/>
    </source>
</evidence>
<dbReference type="GO" id="GO:0030388">
    <property type="term" value="P:fructose 1,6-bisphosphate metabolic process"/>
    <property type="evidence" value="ECO:0007669"/>
    <property type="project" value="TreeGrafter"/>
</dbReference>
<dbReference type="EMBL" id="AUZX01001095">
    <property type="protein sequence ID" value="EQD79911.1"/>
    <property type="molecule type" value="Genomic_DNA"/>
</dbReference>
<gene>
    <name evidence="6" type="ORF">B1A_01440</name>
</gene>
<dbReference type="GO" id="GO:0005829">
    <property type="term" value="C:cytosol"/>
    <property type="evidence" value="ECO:0007669"/>
    <property type="project" value="TreeGrafter"/>
</dbReference>
<dbReference type="AlphaFoldDB" id="T1C366"/>
<dbReference type="GO" id="GO:0006002">
    <property type="term" value="P:fructose 6-phosphate metabolic process"/>
    <property type="evidence" value="ECO:0007669"/>
    <property type="project" value="TreeGrafter"/>
</dbReference>
<keyword evidence="3" id="KW-0963">Cytoplasm</keyword>
<accession>T1C366</accession>
<dbReference type="GO" id="GO:0006094">
    <property type="term" value="P:gluconeogenesis"/>
    <property type="evidence" value="ECO:0007669"/>
    <property type="project" value="TreeGrafter"/>
</dbReference>
<dbReference type="EC" id="3.1.3.11" evidence="2"/>
<evidence type="ECO:0000259" key="5">
    <source>
        <dbReference type="Pfam" id="PF00316"/>
    </source>
</evidence>
<evidence type="ECO:0000313" key="6">
    <source>
        <dbReference type="EMBL" id="EQD79911.1"/>
    </source>
</evidence>
<dbReference type="InterPro" id="IPR033391">
    <property type="entry name" value="FBPase_N"/>
</dbReference>
<dbReference type="PANTHER" id="PTHR11556:SF35">
    <property type="entry name" value="SEDOHEPTULOSE-1,7-BISPHOSPHATASE, CHLOROPLASTIC"/>
    <property type="match status" value="1"/>
</dbReference>
<feature type="domain" description="Fructose-1-6-bisphosphatase class I N-terminal" evidence="5">
    <location>
        <begin position="3"/>
        <end position="158"/>
    </location>
</feature>
<dbReference type="InterPro" id="IPR028343">
    <property type="entry name" value="FBPtase"/>
</dbReference>